<gene>
    <name evidence="2" type="ORF">Cdeb_00945</name>
</gene>
<feature type="region of interest" description="Disordered" evidence="1">
    <location>
        <begin position="15"/>
        <end position="145"/>
    </location>
</feature>
<keyword evidence="3" id="KW-1185">Reference proteome</keyword>
<dbReference type="AlphaFoldDB" id="A0A420VF19"/>
<dbReference type="Proteomes" id="UP000286235">
    <property type="component" value="Unassembled WGS sequence"/>
</dbReference>
<reference evidence="2 3" key="1">
    <citation type="submission" date="2013-12" db="EMBL/GenBank/DDBJ databases">
        <title>Genome and proteome characterization of Caldibacillus debilis GB1 derived from a cellulolytic aero-tolerant co-culture.</title>
        <authorList>
            <person name="Wushke S.T."/>
            <person name="Zhang X."/>
            <person name="Fristensky B."/>
            <person name="Wilkins J.A."/>
            <person name="Levin D.B."/>
            <person name="Sparling R."/>
        </authorList>
    </citation>
    <scope>NUCLEOTIDE SEQUENCE [LARGE SCALE GENOMIC DNA]</scope>
    <source>
        <strain evidence="2 3">GB1</strain>
    </source>
</reference>
<evidence type="ECO:0000313" key="3">
    <source>
        <dbReference type="Proteomes" id="UP000286235"/>
    </source>
</evidence>
<name>A0A420VF19_9BACI</name>
<feature type="compositionally biased region" description="Basic residues" evidence="1">
    <location>
        <begin position="132"/>
        <end position="141"/>
    </location>
</feature>
<comment type="caution">
    <text evidence="2">The sequence shown here is derived from an EMBL/GenBank/DDBJ whole genome shotgun (WGS) entry which is preliminary data.</text>
</comment>
<proteinExistence type="predicted"/>
<evidence type="ECO:0000313" key="2">
    <source>
        <dbReference type="EMBL" id="RKO62209.1"/>
    </source>
</evidence>
<evidence type="ECO:0000256" key="1">
    <source>
        <dbReference type="SAM" id="MobiDB-lite"/>
    </source>
</evidence>
<sequence>MDFAVRPSIATIKTDGNLCGRQKGDGRKRYRFGPPEGEIRPSSGFRKQPFTIPTGNRRPAHPGMEARRKRCREDGAAPPAESLPSDVRLFVPAGRTEEKSAVPNGNPSGRAPAGIRQAGSPRFQKESSPTKEKRKTGRSAFRKGAVASWEAIRPDPLHYF</sequence>
<protein>
    <submittedName>
        <fullName evidence="2">Uncharacterized protein</fullName>
    </submittedName>
</protein>
<accession>A0A420VF19</accession>
<dbReference type="EMBL" id="AZRV01000023">
    <property type="protein sequence ID" value="RKO62209.1"/>
    <property type="molecule type" value="Genomic_DNA"/>
</dbReference>
<organism evidence="2 3">
    <name type="scientific">Caldibacillus debilis GB1</name>
    <dbReference type="NCBI Taxonomy" id="1339248"/>
    <lineage>
        <taxon>Bacteria</taxon>
        <taxon>Bacillati</taxon>
        <taxon>Bacillota</taxon>
        <taxon>Bacilli</taxon>
        <taxon>Bacillales</taxon>
        <taxon>Bacillaceae</taxon>
        <taxon>Caldibacillus</taxon>
    </lineage>
</organism>